<feature type="region of interest" description="Disordered" evidence="1">
    <location>
        <begin position="38"/>
        <end position="61"/>
    </location>
</feature>
<dbReference type="RefSeq" id="WP_206423405.1">
    <property type="nucleotide sequence ID" value="NZ_JACIJB010000007.1"/>
</dbReference>
<dbReference type="SUPFAM" id="SSF50952">
    <property type="entry name" value="Soluble quinoprotein glucose dehydrogenase"/>
    <property type="match status" value="1"/>
</dbReference>
<feature type="domain" description="Glucose/Sorbosone dehydrogenase" evidence="3">
    <location>
        <begin position="87"/>
        <end position="417"/>
    </location>
</feature>
<comment type="caution">
    <text evidence="4">The sequence shown here is derived from an EMBL/GenBank/DDBJ whole genome shotgun (WGS) entry which is preliminary data.</text>
</comment>
<evidence type="ECO:0000313" key="5">
    <source>
        <dbReference type="Proteomes" id="UP000548978"/>
    </source>
</evidence>
<protein>
    <submittedName>
        <fullName evidence="4">Glucose/arabinose dehydrogenase</fullName>
    </submittedName>
</protein>
<evidence type="ECO:0000313" key="4">
    <source>
        <dbReference type="EMBL" id="MBB5660996.1"/>
    </source>
</evidence>
<feature type="signal peptide" evidence="2">
    <location>
        <begin position="1"/>
        <end position="39"/>
    </location>
</feature>
<dbReference type="InterPro" id="IPR011042">
    <property type="entry name" value="6-blade_b-propeller_TolB-like"/>
</dbReference>
<keyword evidence="2" id="KW-0732">Signal</keyword>
<reference evidence="4 5" key="1">
    <citation type="submission" date="2020-08" db="EMBL/GenBank/DDBJ databases">
        <title>Genomic Encyclopedia of Type Strains, Phase IV (KMG-IV): sequencing the most valuable type-strain genomes for metagenomic binning, comparative biology and taxonomic classification.</title>
        <authorList>
            <person name="Goeker M."/>
        </authorList>
    </citation>
    <scope>NUCLEOTIDE SEQUENCE [LARGE SCALE GENOMIC DNA]</scope>
    <source>
        <strain evidence="4 5">DSM 24448</strain>
    </source>
</reference>
<dbReference type="InterPro" id="IPR012938">
    <property type="entry name" value="Glc/Sorbosone_DH"/>
</dbReference>
<dbReference type="Gene3D" id="2.120.10.30">
    <property type="entry name" value="TolB, C-terminal domain"/>
    <property type="match status" value="1"/>
</dbReference>
<dbReference type="AlphaFoldDB" id="A0A7W9E7H5"/>
<proteinExistence type="predicted"/>
<evidence type="ECO:0000256" key="1">
    <source>
        <dbReference type="SAM" id="MobiDB-lite"/>
    </source>
</evidence>
<dbReference type="Pfam" id="PF07995">
    <property type="entry name" value="GSDH"/>
    <property type="match status" value="1"/>
</dbReference>
<name>A0A7W9E7H5_9CAUL</name>
<dbReference type="Proteomes" id="UP000548978">
    <property type="component" value="Unassembled WGS sequence"/>
</dbReference>
<gene>
    <name evidence="4" type="ORF">FHS65_001754</name>
</gene>
<evidence type="ECO:0000256" key="2">
    <source>
        <dbReference type="SAM" id="SignalP"/>
    </source>
</evidence>
<evidence type="ECO:0000259" key="3">
    <source>
        <dbReference type="Pfam" id="PF07995"/>
    </source>
</evidence>
<sequence>MPSSAAPLRRKASHAGRLMAAASLAVLMAACNVTGTVGASPAEPGDPVETRPANAPDQQPAFENQTRAPGVVTEGQLSHTVVADGLVEPWGMALMPDGNWLVTERPGRLRIITADGQVGEPIAGLPDVDARGQGGLLDIVTGPDFASDRMIYWSYAEPRDGGNGTAVARGAMSADGTRVENVQVIFRALPSYDGDKHYGSSLAFAPDGKLFITVGERSDAAVRDQAQDLGSHYGKTIRINADGTVPEDNPFVGQAGAQPEIWTYGHRNPQGITIAEDGAVWSVEHGPRGGDEINRASAGLNYGWPEVTYGVEYRGGAVGEGVTAREDIEQPVYYWDPVIAPGGMTLYDGAMFPGWQGNLLVAALGQKHIARLVIDDGRVVGEERLLTDLGDRIRDVAVGPDGAVWAITDESNGKLVRLYRP</sequence>
<organism evidence="4 5">
    <name type="scientific">Brevundimonas halotolerans</name>
    <dbReference type="NCBI Taxonomy" id="69670"/>
    <lineage>
        <taxon>Bacteria</taxon>
        <taxon>Pseudomonadati</taxon>
        <taxon>Pseudomonadota</taxon>
        <taxon>Alphaproteobacteria</taxon>
        <taxon>Caulobacterales</taxon>
        <taxon>Caulobacteraceae</taxon>
        <taxon>Brevundimonas</taxon>
    </lineage>
</organism>
<feature type="chain" id="PRO_5030920148" evidence="2">
    <location>
        <begin position="40"/>
        <end position="421"/>
    </location>
</feature>
<accession>A0A7W9E7H5</accession>
<dbReference type="PANTHER" id="PTHR19328:SF75">
    <property type="entry name" value="ALDOSE SUGAR DEHYDROGENASE YLII"/>
    <property type="match status" value="1"/>
</dbReference>
<keyword evidence="5" id="KW-1185">Reference proteome</keyword>
<dbReference type="EMBL" id="JACIJB010000007">
    <property type="protein sequence ID" value="MBB5660996.1"/>
    <property type="molecule type" value="Genomic_DNA"/>
</dbReference>
<dbReference type="PANTHER" id="PTHR19328">
    <property type="entry name" value="HEDGEHOG-INTERACTING PROTEIN"/>
    <property type="match status" value="1"/>
</dbReference>
<dbReference type="InterPro" id="IPR011041">
    <property type="entry name" value="Quinoprot_gluc/sorb_DH_b-prop"/>
</dbReference>